<feature type="transmembrane region" description="Helical" evidence="8">
    <location>
        <begin position="131"/>
        <end position="152"/>
    </location>
</feature>
<dbReference type="GO" id="GO:0055085">
    <property type="term" value="P:transmembrane transport"/>
    <property type="evidence" value="ECO:0007669"/>
    <property type="project" value="InterPro"/>
</dbReference>
<sequence length="315" mass="34626">MIAIENLIISINVVLPLFLIISLGYFFRKINLFDDHTLKVMNNLTFKSFLPILIFFNIYNADLSSGIDFKLIIFAVMSIVSIFLVMTFIIPKIEKDDKRKGVLVQAIFRSNFVLFGLPIAISLFGEEKAGSVSMLIACIIPTFNFLAVISLEMYRGLKIDVKKILKGIITNPLIIGSTVGLFMLATGIKLPNVLESTIGDLSNVATPLALVVLGGSFKFDASQEGMKQLIIGVVGKLIIVPAVFIPISIFLGFRDVELITLLVMFSAPGAVSSFTMAEQMDADGELAGQIVVFGSTFAVFTIFFWIYIVKSLGYF</sequence>
<dbReference type="RefSeq" id="WP_341458734.1">
    <property type="nucleotide sequence ID" value="NZ_PVXQ01000007.1"/>
</dbReference>
<evidence type="ECO:0000256" key="5">
    <source>
        <dbReference type="ARBA" id="ARBA00022692"/>
    </source>
</evidence>
<gene>
    <name evidence="9" type="ORF">CLVI_09730</name>
</gene>
<feature type="transmembrane region" description="Helical" evidence="8">
    <location>
        <begin position="102"/>
        <end position="125"/>
    </location>
</feature>
<dbReference type="Gene3D" id="1.20.1530.20">
    <property type="match status" value="1"/>
</dbReference>
<keyword evidence="5 8" id="KW-0812">Transmembrane</keyword>
<protein>
    <submittedName>
        <fullName evidence="9">Membrane transport protein</fullName>
    </submittedName>
</protein>
<dbReference type="InterPro" id="IPR038770">
    <property type="entry name" value="Na+/solute_symporter_sf"/>
</dbReference>
<keyword evidence="7 8" id="KW-0472">Membrane</keyword>
<proteinExistence type="inferred from homology"/>
<evidence type="ECO:0000313" key="9">
    <source>
        <dbReference type="EMBL" id="PRR83425.1"/>
    </source>
</evidence>
<dbReference type="PANTHER" id="PTHR36838:SF4">
    <property type="entry name" value="AUXIN EFFLUX CARRIER FAMILY PROTEIN"/>
    <property type="match status" value="1"/>
</dbReference>
<keyword evidence="10" id="KW-1185">Reference proteome</keyword>
<evidence type="ECO:0000256" key="1">
    <source>
        <dbReference type="ARBA" id="ARBA00004651"/>
    </source>
</evidence>
<feature type="transmembrane region" description="Helical" evidence="8">
    <location>
        <begin position="71"/>
        <end position="90"/>
    </location>
</feature>
<comment type="similarity">
    <text evidence="2">Belongs to the auxin efflux carrier (TC 2.A.69) family.</text>
</comment>
<feature type="transmembrane region" description="Helical" evidence="8">
    <location>
        <begin position="229"/>
        <end position="252"/>
    </location>
</feature>
<organism evidence="9 10">
    <name type="scientific">Clostridium vincentii</name>
    <dbReference type="NCBI Taxonomy" id="52704"/>
    <lineage>
        <taxon>Bacteria</taxon>
        <taxon>Bacillati</taxon>
        <taxon>Bacillota</taxon>
        <taxon>Clostridia</taxon>
        <taxon>Eubacteriales</taxon>
        <taxon>Clostridiaceae</taxon>
        <taxon>Clostridium</taxon>
    </lineage>
</organism>
<evidence type="ECO:0000313" key="10">
    <source>
        <dbReference type="Proteomes" id="UP000239471"/>
    </source>
</evidence>
<accession>A0A2T0BHR9</accession>
<evidence type="ECO:0000256" key="3">
    <source>
        <dbReference type="ARBA" id="ARBA00022448"/>
    </source>
</evidence>
<evidence type="ECO:0000256" key="4">
    <source>
        <dbReference type="ARBA" id="ARBA00022475"/>
    </source>
</evidence>
<feature type="transmembrane region" description="Helical" evidence="8">
    <location>
        <begin position="40"/>
        <end position="59"/>
    </location>
</feature>
<keyword evidence="4" id="KW-1003">Cell membrane</keyword>
<evidence type="ECO:0000256" key="6">
    <source>
        <dbReference type="ARBA" id="ARBA00022989"/>
    </source>
</evidence>
<dbReference type="InterPro" id="IPR004776">
    <property type="entry name" value="Mem_transp_PIN-like"/>
</dbReference>
<dbReference type="EMBL" id="PVXQ01000007">
    <property type="protein sequence ID" value="PRR83425.1"/>
    <property type="molecule type" value="Genomic_DNA"/>
</dbReference>
<comment type="caution">
    <text evidence="9">The sequence shown here is derived from an EMBL/GenBank/DDBJ whole genome shotgun (WGS) entry which is preliminary data.</text>
</comment>
<keyword evidence="3" id="KW-0813">Transport</keyword>
<feature type="transmembrane region" description="Helical" evidence="8">
    <location>
        <begin position="164"/>
        <end position="185"/>
    </location>
</feature>
<name>A0A2T0BHR9_9CLOT</name>
<feature type="transmembrane region" description="Helical" evidence="8">
    <location>
        <begin position="6"/>
        <end position="28"/>
    </location>
</feature>
<dbReference type="GO" id="GO:0005886">
    <property type="term" value="C:plasma membrane"/>
    <property type="evidence" value="ECO:0007669"/>
    <property type="project" value="UniProtKB-SubCell"/>
</dbReference>
<evidence type="ECO:0000256" key="8">
    <source>
        <dbReference type="SAM" id="Phobius"/>
    </source>
</evidence>
<evidence type="ECO:0000256" key="2">
    <source>
        <dbReference type="ARBA" id="ARBA00010145"/>
    </source>
</evidence>
<comment type="subcellular location">
    <subcellularLocation>
        <location evidence="1">Cell membrane</location>
        <topology evidence="1">Multi-pass membrane protein</topology>
    </subcellularLocation>
</comment>
<feature type="transmembrane region" description="Helical" evidence="8">
    <location>
        <begin position="289"/>
        <end position="308"/>
    </location>
</feature>
<feature type="transmembrane region" description="Helical" evidence="8">
    <location>
        <begin position="258"/>
        <end position="277"/>
    </location>
</feature>
<dbReference type="PANTHER" id="PTHR36838">
    <property type="entry name" value="AUXIN EFFLUX CARRIER FAMILY PROTEIN"/>
    <property type="match status" value="1"/>
</dbReference>
<dbReference type="Proteomes" id="UP000239471">
    <property type="component" value="Unassembled WGS sequence"/>
</dbReference>
<reference evidence="9 10" key="1">
    <citation type="submission" date="2018-03" db="EMBL/GenBank/DDBJ databases">
        <title>Genome sequence of Clostridium vincentii DSM 10228.</title>
        <authorList>
            <person name="Poehlein A."/>
            <person name="Daniel R."/>
        </authorList>
    </citation>
    <scope>NUCLEOTIDE SEQUENCE [LARGE SCALE GENOMIC DNA]</scope>
    <source>
        <strain evidence="9 10">DSM 10228</strain>
    </source>
</reference>
<evidence type="ECO:0000256" key="7">
    <source>
        <dbReference type="ARBA" id="ARBA00023136"/>
    </source>
</evidence>
<keyword evidence="6 8" id="KW-1133">Transmembrane helix</keyword>
<dbReference type="Pfam" id="PF03547">
    <property type="entry name" value="Mem_trans"/>
    <property type="match status" value="1"/>
</dbReference>
<dbReference type="AlphaFoldDB" id="A0A2T0BHR9"/>